<feature type="disulfide bond" evidence="6">
    <location>
        <begin position="379"/>
        <end position="388"/>
    </location>
</feature>
<proteinExistence type="predicted"/>
<dbReference type="FunFam" id="2.10.25.10:FF:000122">
    <property type="entry name" value="Protein crumbs homolog 2"/>
    <property type="match status" value="1"/>
</dbReference>
<protein>
    <submittedName>
        <fullName evidence="9">Uncharacterized protein</fullName>
    </submittedName>
</protein>
<sequence>MFVQQRVYIFWNILQIIKCVHGNTCKPTNNLDIVFVVDGSGSVTADGFLATKQFMSRFVDLFEIGPLKTQIGVMVFSDNFYIPIDLNTFSSASDLKDAIFKITYPGGSTSTTKALTALGDVMLTSSRGKRSNVIPIAILITDGESDTSPVNAATRLKENGVVIYVAMVNMHDPTGDMQQVVSKPEYLMYVQNYNSLANLVGPLSVSTCDVAQGCLTTTCQNGGTCHQGQTTYRCECPSLFTGWYCDICRCGNMGSCSIDGDRWKCSCYPGYTDETCSTNIDECASSPCIHGTCFDRLNGYTCRCQPGYTGNHCETDIDECNPKPCVHGTCHDHVNAYSCKCNAGYIGIRCEIEINECESSPCQNGGTCIDKVNMFECVCSDEYYKPHCETNICQPIMTDVIFLLDSSVSQSPDQFTRQLNFVTQFIDHVIVGAENFQFAVVTFSFEAKVEIELAEFNNNVSLKEAVRNIPFRYSLKLYICI</sequence>
<dbReference type="SUPFAM" id="SSF53300">
    <property type="entry name" value="vWA-like"/>
    <property type="match status" value="2"/>
</dbReference>
<dbReference type="Pfam" id="PF00008">
    <property type="entry name" value="EGF"/>
    <property type="match status" value="3"/>
</dbReference>
<dbReference type="OrthoDB" id="6159547at2759"/>
<dbReference type="PROSITE" id="PS01186">
    <property type="entry name" value="EGF_2"/>
    <property type="match status" value="2"/>
</dbReference>
<keyword evidence="1 6" id="KW-0245">EGF-like domain</keyword>
<keyword evidence="5" id="KW-0325">Glycoprotein</keyword>
<dbReference type="InterPro" id="IPR002035">
    <property type="entry name" value="VWF_A"/>
</dbReference>
<dbReference type="SMART" id="SM00327">
    <property type="entry name" value="VWA"/>
    <property type="match status" value="1"/>
</dbReference>
<feature type="domain" description="VWFA" evidence="8">
    <location>
        <begin position="32"/>
        <end position="203"/>
    </location>
</feature>
<dbReference type="CDD" id="cd00054">
    <property type="entry name" value="EGF_CA"/>
    <property type="match status" value="4"/>
</dbReference>
<dbReference type="InterPro" id="IPR000742">
    <property type="entry name" value="EGF"/>
</dbReference>
<dbReference type="PANTHER" id="PTHR24020">
    <property type="entry name" value="COLLAGEN ALPHA"/>
    <property type="match status" value="1"/>
</dbReference>
<gene>
    <name evidence="9" type="ORF">DPMN_092489</name>
</gene>
<dbReference type="Gene3D" id="2.10.25.10">
    <property type="entry name" value="Laminin"/>
    <property type="match status" value="4"/>
</dbReference>
<reference evidence="9" key="1">
    <citation type="journal article" date="2019" name="bioRxiv">
        <title>The Genome of the Zebra Mussel, Dreissena polymorpha: A Resource for Invasive Species Research.</title>
        <authorList>
            <person name="McCartney M.A."/>
            <person name="Auch B."/>
            <person name="Kono T."/>
            <person name="Mallez S."/>
            <person name="Zhang Y."/>
            <person name="Obille A."/>
            <person name="Becker A."/>
            <person name="Abrahante J.E."/>
            <person name="Garbe J."/>
            <person name="Badalamenti J.P."/>
            <person name="Herman A."/>
            <person name="Mangelson H."/>
            <person name="Liachko I."/>
            <person name="Sullivan S."/>
            <person name="Sone E.D."/>
            <person name="Koren S."/>
            <person name="Silverstein K.A.T."/>
            <person name="Beckman K.B."/>
            <person name="Gohl D.M."/>
        </authorList>
    </citation>
    <scope>NUCLEOTIDE SEQUENCE</scope>
    <source>
        <strain evidence="9">Duluth1</strain>
        <tissue evidence="9">Whole animal</tissue>
    </source>
</reference>
<feature type="disulfide bond" evidence="6">
    <location>
        <begin position="283"/>
        <end position="293"/>
    </location>
</feature>
<keyword evidence="4 6" id="KW-1015">Disulfide bond</keyword>
<dbReference type="InterPro" id="IPR036465">
    <property type="entry name" value="vWFA_dom_sf"/>
</dbReference>
<dbReference type="Gene3D" id="3.40.50.410">
    <property type="entry name" value="von Willebrand factor, type A domain"/>
    <property type="match status" value="2"/>
</dbReference>
<evidence type="ECO:0000256" key="6">
    <source>
        <dbReference type="PROSITE-ProRule" id="PRU00076"/>
    </source>
</evidence>
<feature type="disulfide bond" evidence="6">
    <location>
        <begin position="320"/>
        <end position="330"/>
    </location>
</feature>
<evidence type="ECO:0000313" key="9">
    <source>
        <dbReference type="EMBL" id="KAH3850083.1"/>
    </source>
</evidence>
<dbReference type="EMBL" id="JAIWYP010000003">
    <property type="protein sequence ID" value="KAH3850083.1"/>
    <property type="molecule type" value="Genomic_DNA"/>
</dbReference>
<dbReference type="FunFam" id="2.10.25.10:FF:000279">
    <property type="entry name" value="Neurogenic locus notch 1"/>
    <property type="match status" value="1"/>
</dbReference>
<accession>A0A9D4L2E2</accession>
<dbReference type="PROSITE" id="PS50234">
    <property type="entry name" value="VWFA"/>
    <property type="match status" value="2"/>
</dbReference>
<dbReference type="PROSITE" id="PS01187">
    <property type="entry name" value="EGF_CA"/>
    <property type="match status" value="2"/>
</dbReference>
<feature type="domain" description="EGF-like" evidence="7">
    <location>
        <begin position="316"/>
        <end position="351"/>
    </location>
</feature>
<keyword evidence="2" id="KW-0732">Signal</keyword>
<evidence type="ECO:0000256" key="4">
    <source>
        <dbReference type="ARBA" id="ARBA00023157"/>
    </source>
</evidence>
<dbReference type="FunFam" id="2.10.25.10:FF:000472">
    <property type="entry name" value="Uncharacterized protein, isoform A"/>
    <property type="match status" value="1"/>
</dbReference>
<feature type="disulfide bond" evidence="6">
    <location>
        <begin position="341"/>
        <end position="350"/>
    </location>
</feature>
<feature type="disulfide bond" evidence="6">
    <location>
        <begin position="304"/>
        <end position="313"/>
    </location>
</feature>
<dbReference type="PRINTS" id="PR00453">
    <property type="entry name" value="VWFADOMAIN"/>
</dbReference>
<feature type="domain" description="EGF-like" evidence="7">
    <location>
        <begin position="210"/>
        <end position="246"/>
    </location>
</feature>
<feature type="domain" description="EGF-like" evidence="7">
    <location>
        <begin position="353"/>
        <end position="389"/>
    </location>
</feature>
<dbReference type="InterPro" id="IPR000152">
    <property type="entry name" value="EGF-type_Asp/Asn_hydroxyl_site"/>
</dbReference>
<dbReference type="Pfam" id="PF00092">
    <property type="entry name" value="VWA"/>
    <property type="match status" value="2"/>
</dbReference>
<dbReference type="PROSITE" id="PS00022">
    <property type="entry name" value="EGF_1"/>
    <property type="match status" value="3"/>
</dbReference>
<dbReference type="InterPro" id="IPR050525">
    <property type="entry name" value="ECM_Assembly_Org"/>
</dbReference>
<evidence type="ECO:0000256" key="5">
    <source>
        <dbReference type="ARBA" id="ARBA00023180"/>
    </source>
</evidence>
<evidence type="ECO:0000313" key="10">
    <source>
        <dbReference type="Proteomes" id="UP000828390"/>
    </source>
</evidence>
<comment type="caution">
    <text evidence="9">The sequence shown here is derived from an EMBL/GenBank/DDBJ whole genome shotgun (WGS) entry which is preliminary data.</text>
</comment>
<feature type="domain" description="EGF-like" evidence="7">
    <location>
        <begin position="279"/>
        <end position="314"/>
    </location>
</feature>
<comment type="caution">
    <text evidence="6">Lacks conserved residue(s) required for the propagation of feature annotation.</text>
</comment>
<dbReference type="InterPro" id="IPR009030">
    <property type="entry name" value="Growth_fac_rcpt_cys_sf"/>
</dbReference>
<reference evidence="9" key="2">
    <citation type="submission" date="2020-11" db="EMBL/GenBank/DDBJ databases">
        <authorList>
            <person name="McCartney M.A."/>
            <person name="Auch B."/>
            <person name="Kono T."/>
            <person name="Mallez S."/>
            <person name="Becker A."/>
            <person name="Gohl D.M."/>
            <person name="Silverstein K.A.T."/>
            <person name="Koren S."/>
            <person name="Bechman K.B."/>
            <person name="Herman A."/>
            <person name="Abrahante J.E."/>
            <person name="Garbe J."/>
        </authorList>
    </citation>
    <scope>NUCLEOTIDE SEQUENCE</scope>
    <source>
        <strain evidence="9">Duluth1</strain>
        <tissue evidence="9">Whole animal</tissue>
    </source>
</reference>
<dbReference type="SUPFAM" id="SSF57184">
    <property type="entry name" value="Growth factor receptor domain"/>
    <property type="match status" value="1"/>
</dbReference>
<dbReference type="InterPro" id="IPR001881">
    <property type="entry name" value="EGF-like_Ca-bd_dom"/>
</dbReference>
<dbReference type="PANTHER" id="PTHR24020:SF84">
    <property type="entry name" value="VWFA DOMAIN-CONTAINING PROTEIN"/>
    <property type="match status" value="1"/>
</dbReference>
<dbReference type="Pfam" id="PF12661">
    <property type="entry name" value="hEGF"/>
    <property type="match status" value="1"/>
</dbReference>
<evidence type="ECO:0000259" key="7">
    <source>
        <dbReference type="PROSITE" id="PS50026"/>
    </source>
</evidence>
<organism evidence="9 10">
    <name type="scientific">Dreissena polymorpha</name>
    <name type="common">Zebra mussel</name>
    <name type="synonym">Mytilus polymorpha</name>
    <dbReference type="NCBI Taxonomy" id="45954"/>
    <lineage>
        <taxon>Eukaryota</taxon>
        <taxon>Metazoa</taxon>
        <taxon>Spiralia</taxon>
        <taxon>Lophotrochozoa</taxon>
        <taxon>Mollusca</taxon>
        <taxon>Bivalvia</taxon>
        <taxon>Autobranchia</taxon>
        <taxon>Heteroconchia</taxon>
        <taxon>Euheterodonta</taxon>
        <taxon>Imparidentia</taxon>
        <taxon>Neoheterodontei</taxon>
        <taxon>Myida</taxon>
        <taxon>Dreissenoidea</taxon>
        <taxon>Dreissenidae</taxon>
        <taxon>Dreissena</taxon>
    </lineage>
</organism>
<evidence type="ECO:0000256" key="2">
    <source>
        <dbReference type="ARBA" id="ARBA00022729"/>
    </source>
</evidence>
<evidence type="ECO:0000256" key="3">
    <source>
        <dbReference type="ARBA" id="ARBA00022737"/>
    </source>
</evidence>
<keyword evidence="10" id="KW-1185">Reference proteome</keyword>
<feature type="domain" description="VWFA" evidence="8">
    <location>
        <begin position="399"/>
        <end position="481"/>
    </location>
</feature>
<evidence type="ECO:0000256" key="1">
    <source>
        <dbReference type="ARBA" id="ARBA00022536"/>
    </source>
</evidence>
<dbReference type="PROSITE" id="PS50026">
    <property type="entry name" value="EGF_3"/>
    <property type="match status" value="4"/>
</dbReference>
<name>A0A9D4L2E2_DREPO</name>
<dbReference type="Proteomes" id="UP000828390">
    <property type="component" value="Unassembled WGS sequence"/>
</dbReference>
<evidence type="ECO:0000259" key="8">
    <source>
        <dbReference type="PROSITE" id="PS50234"/>
    </source>
</evidence>
<dbReference type="GO" id="GO:0005509">
    <property type="term" value="F:calcium ion binding"/>
    <property type="evidence" value="ECO:0007669"/>
    <property type="project" value="InterPro"/>
</dbReference>
<dbReference type="SUPFAM" id="SSF57196">
    <property type="entry name" value="EGF/Laminin"/>
    <property type="match status" value="1"/>
</dbReference>
<dbReference type="CDD" id="cd01450">
    <property type="entry name" value="vWFA_subfamily_ECM"/>
    <property type="match status" value="2"/>
</dbReference>
<dbReference type="PROSITE" id="PS00010">
    <property type="entry name" value="ASX_HYDROXYL"/>
    <property type="match status" value="3"/>
</dbReference>
<dbReference type="AlphaFoldDB" id="A0A9D4L2E2"/>
<dbReference type="SMART" id="SM00179">
    <property type="entry name" value="EGF_CA"/>
    <property type="match status" value="4"/>
</dbReference>
<dbReference type="SMART" id="SM00181">
    <property type="entry name" value="EGF"/>
    <property type="match status" value="5"/>
</dbReference>
<feature type="disulfide bond" evidence="6">
    <location>
        <begin position="236"/>
        <end position="245"/>
    </location>
</feature>
<dbReference type="InterPro" id="IPR013032">
    <property type="entry name" value="EGF-like_CS"/>
</dbReference>
<dbReference type="InterPro" id="IPR018097">
    <property type="entry name" value="EGF_Ca-bd_CS"/>
</dbReference>
<keyword evidence="3" id="KW-0677">Repeat</keyword>